<dbReference type="SUPFAM" id="SSF53613">
    <property type="entry name" value="Ribokinase-like"/>
    <property type="match status" value="1"/>
</dbReference>
<keyword evidence="3 5" id="KW-0418">Kinase</keyword>
<dbReference type="InterPro" id="IPR011611">
    <property type="entry name" value="PfkB_dom"/>
</dbReference>
<evidence type="ECO:0000256" key="1">
    <source>
        <dbReference type="ARBA" id="ARBA00010688"/>
    </source>
</evidence>
<proteinExistence type="inferred from homology"/>
<accession>A0A4Q7MB46</accession>
<dbReference type="InterPro" id="IPR050306">
    <property type="entry name" value="PfkB_Carbo_kinase"/>
</dbReference>
<dbReference type="InterPro" id="IPR029056">
    <property type="entry name" value="Ribokinase-like"/>
</dbReference>
<evidence type="ECO:0000256" key="3">
    <source>
        <dbReference type="ARBA" id="ARBA00022777"/>
    </source>
</evidence>
<dbReference type="OrthoDB" id="9813569at2"/>
<feature type="domain" description="Carbohydrate kinase PfkB" evidence="4">
    <location>
        <begin position="21"/>
        <end position="282"/>
    </location>
</feature>
<name>A0A4Q7MB46_9BACT</name>
<reference evidence="5 6" key="1">
    <citation type="submission" date="2019-02" db="EMBL/GenBank/DDBJ databases">
        <title>Genomic Encyclopedia of Type Strains, Phase IV (KMG-IV): sequencing the most valuable type-strain genomes for metagenomic binning, comparative biology and taxonomic classification.</title>
        <authorList>
            <person name="Goeker M."/>
        </authorList>
    </citation>
    <scope>NUCLEOTIDE SEQUENCE [LARGE SCALE GENOMIC DNA]</scope>
    <source>
        <strain evidence="5 6">DSM 18116</strain>
    </source>
</reference>
<dbReference type="AlphaFoldDB" id="A0A4Q7MB46"/>
<evidence type="ECO:0000313" key="5">
    <source>
        <dbReference type="EMBL" id="RZS63942.1"/>
    </source>
</evidence>
<evidence type="ECO:0000259" key="4">
    <source>
        <dbReference type="Pfam" id="PF00294"/>
    </source>
</evidence>
<dbReference type="PROSITE" id="PS00584">
    <property type="entry name" value="PFKB_KINASES_2"/>
    <property type="match status" value="1"/>
</dbReference>
<protein>
    <submittedName>
        <fullName evidence="5">Fructokinase</fullName>
    </submittedName>
</protein>
<comment type="caution">
    <text evidence="5">The sequence shown here is derived from an EMBL/GenBank/DDBJ whole genome shotgun (WGS) entry which is preliminary data.</text>
</comment>
<dbReference type="PANTHER" id="PTHR43085:SF57">
    <property type="entry name" value="CARBOHYDRATE KINASE PFKB DOMAIN-CONTAINING PROTEIN"/>
    <property type="match status" value="1"/>
</dbReference>
<dbReference type="Gene3D" id="3.40.1190.20">
    <property type="match status" value="1"/>
</dbReference>
<dbReference type="RefSeq" id="WP_130544513.1">
    <property type="nucleotide sequence ID" value="NZ_CP042431.1"/>
</dbReference>
<dbReference type="CDD" id="cd01167">
    <property type="entry name" value="bac_FRK"/>
    <property type="match status" value="1"/>
</dbReference>
<gene>
    <name evidence="5" type="ORF">EV199_6042</name>
</gene>
<evidence type="ECO:0000256" key="2">
    <source>
        <dbReference type="ARBA" id="ARBA00022679"/>
    </source>
</evidence>
<dbReference type="PANTHER" id="PTHR43085">
    <property type="entry name" value="HEXOKINASE FAMILY MEMBER"/>
    <property type="match status" value="1"/>
</dbReference>
<dbReference type="InterPro" id="IPR002173">
    <property type="entry name" value="Carboh/pur_kinase_PfkB_CS"/>
</dbReference>
<sequence>MKHTRVVCFGEILWDNLKEGRRLGGAPLNVCYHLTKSGIESSIISQVGNDQNGEAIFTELKKLGVDTRFCAISMEKPTSTVEVHMNGQELRYEIVEDVAWDYIETTPEMIELVKAADALVFGSLVTRSEISRKTLFRLMEESRFLVFDMNLRAPFYDRDGIFRLMNKTDLLKLNEDELGIVSGWLGENSTEKQQQLQTIRKQFPNIAEIILTLGAEGSVYFSTNEFVEKKANKVRVKDTVGSGDSFLAAFLANKLKGSSIADSLDRASLLSGFIATQAGACPVYDENDLLRFKQSIDLIQYQ</sequence>
<keyword evidence="2" id="KW-0808">Transferase</keyword>
<comment type="similarity">
    <text evidence="1">Belongs to the carbohydrate kinase PfkB family.</text>
</comment>
<keyword evidence="6" id="KW-1185">Reference proteome</keyword>
<organism evidence="5 6">
    <name type="scientific">Pseudobacter ginsenosidimutans</name>
    <dbReference type="NCBI Taxonomy" id="661488"/>
    <lineage>
        <taxon>Bacteria</taxon>
        <taxon>Pseudomonadati</taxon>
        <taxon>Bacteroidota</taxon>
        <taxon>Chitinophagia</taxon>
        <taxon>Chitinophagales</taxon>
        <taxon>Chitinophagaceae</taxon>
        <taxon>Pseudobacter</taxon>
    </lineage>
</organism>
<dbReference type="EMBL" id="SGXA01000007">
    <property type="protein sequence ID" value="RZS63942.1"/>
    <property type="molecule type" value="Genomic_DNA"/>
</dbReference>
<dbReference type="Pfam" id="PF00294">
    <property type="entry name" value="PfkB"/>
    <property type="match status" value="1"/>
</dbReference>
<dbReference type="Proteomes" id="UP000293874">
    <property type="component" value="Unassembled WGS sequence"/>
</dbReference>
<evidence type="ECO:0000313" key="6">
    <source>
        <dbReference type="Proteomes" id="UP000293874"/>
    </source>
</evidence>
<dbReference type="GO" id="GO:0016301">
    <property type="term" value="F:kinase activity"/>
    <property type="evidence" value="ECO:0007669"/>
    <property type="project" value="UniProtKB-KW"/>
</dbReference>